<gene>
    <name evidence="2" type="ORF">BJ322DRAFT_852103</name>
</gene>
<evidence type="ECO:0000313" key="2">
    <source>
        <dbReference type="EMBL" id="KAF9784560.1"/>
    </source>
</evidence>
<reference evidence="2" key="2">
    <citation type="submission" date="2020-11" db="EMBL/GenBank/DDBJ databases">
        <authorList>
            <consortium name="DOE Joint Genome Institute"/>
            <person name="Kuo A."/>
            <person name="Miyauchi S."/>
            <person name="Kiss E."/>
            <person name="Drula E."/>
            <person name="Kohler A."/>
            <person name="Sanchez-Garcia M."/>
            <person name="Andreopoulos B."/>
            <person name="Barry K.W."/>
            <person name="Bonito G."/>
            <person name="Buee M."/>
            <person name="Carver A."/>
            <person name="Chen C."/>
            <person name="Cichocki N."/>
            <person name="Clum A."/>
            <person name="Culley D."/>
            <person name="Crous P.W."/>
            <person name="Fauchery L."/>
            <person name="Girlanda M."/>
            <person name="Hayes R."/>
            <person name="Keri Z."/>
            <person name="Labutti K."/>
            <person name="Lipzen A."/>
            <person name="Lombard V."/>
            <person name="Magnuson J."/>
            <person name="Maillard F."/>
            <person name="Morin E."/>
            <person name="Murat C."/>
            <person name="Nolan M."/>
            <person name="Ohm R."/>
            <person name="Pangilinan J."/>
            <person name="Pereira M."/>
            <person name="Perotto S."/>
            <person name="Peter M."/>
            <person name="Riley R."/>
            <person name="Sitrit Y."/>
            <person name="Stielow B."/>
            <person name="Szollosi G."/>
            <person name="Zifcakova L."/>
            <person name="Stursova M."/>
            <person name="Spatafora J.W."/>
            <person name="Tedersoo L."/>
            <person name="Vaario L.-M."/>
            <person name="Yamada A."/>
            <person name="Yan M."/>
            <person name="Wang P."/>
            <person name="Xu J."/>
            <person name="Bruns T."/>
            <person name="Baldrian P."/>
            <person name="Vilgalys R."/>
            <person name="Henrissat B."/>
            <person name="Grigoriev I.V."/>
            <person name="Hibbett D."/>
            <person name="Nagy L.G."/>
            <person name="Martin F.M."/>
        </authorList>
    </citation>
    <scope>NUCLEOTIDE SEQUENCE</scope>
    <source>
        <strain evidence="2">UH-Tt-Lm1</strain>
    </source>
</reference>
<dbReference type="Proteomes" id="UP000736335">
    <property type="component" value="Unassembled WGS sequence"/>
</dbReference>
<dbReference type="AlphaFoldDB" id="A0A9P6HEK6"/>
<keyword evidence="3" id="KW-1185">Reference proteome</keyword>
<accession>A0A9P6HEK6</accession>
<dbReference type="EMBL" id="WIUZ02000008">
    <property type="protein sequence ID" value="KAF9784560.1"/>
    <property type="molecule type" value="Genomic_DNA"/>
</dbReference>
<dbReference type="OrthoDB" id="3266391at2759"/>
<organism evidence="2 3">
    <name type="scientific">Thelephora terrestris</name>
    <dbReference type="NCBI Taxonomy" id="56493"/>
    <lineage>
        <taxon>Eukaryota</taxon>
        <taxon>Fungi</taxon>
        <taxon>Dikarya</taxon>
        <taxon>Basidiomycota</taxon>
        <taxon>Agaricomycotina</taxon>
        <taxon>Agaricomycetes</taxon>
        <taxon>Thelephorales</taxon>
        <taxon>Thelephoraceae</taxon>
        <taxon>Thelephora</taxon>
    </lineage>
</organism>
<comment type="caution">
    <text evidence="2">The sequence shown here is derived from an EMBL/GenBank/DDBJ whole genome shotgun (WGS) entry which is preliminary data.</text>
</comment>
<feature type="region of interest" description="Disordered" evidence="1">
    <location>
        <begin position="62"/>
        <end position="119"/>
    </location>
</feature>
<feature type="region of interest" description="Disordered" evidence="1">
    <location>
        <begin position="1"/>
        <end position="21"/>
    </location>
</feature>
<feature type="compositionally biased region" description="Basic and acidic residues" evidence="1">
    <location>
        <begin position="82"/>
        <end position="98"/>
    </location>
</feature>
<evidence type="ECO:0000313" key="3">
    <source>
        <dbReference type="Proteomes" id="UP000736335"/>
    </source>
</evidence>
<feature type="compositionally biased region" description="Basic and acidic residues" evidence="1">
    <location>
        <begin position="62"/>
        <end position="72"/>
    </location>
</feature>
<proteinExistence type="predicted"/>
<protein>
    <submittedName>
        <fullName evidence="2">Uncharacterized protein</fullName>
    </submittedName>
</protein>
<feature type="region of interest" description="Disordered" evidence="1">
    <location>
        <begin position="146"/>
        <end position="173"/>
    </location>
</feature>
<sequence length="173" mass="18584">MPPRKPRPTASGASGNDQVKKQRAVDCVKMLDIAKESADWFPPLKAALGGVNALISHFEQPKDVKGRSRGDQPARGIGQSIETDRGRIKEPVDKERRRGQGGGLQSSGRSHRATSSGHSLLSNVSTAINLPSNHPSHIVLRHTFKASGETPGSDGHARTHHSTVEEPWGSPLE</sequence>
<reference evidence="2" key="1">
    <citation type="journal article" date="2020" name="Nat. Commun.">
        <title>Large-scale genome sequencing of mycorrhizal fungi provides insights into the early evolution of symbiotic traits.</title>
        <authorList>
            <person name="Miyauchi S."/>
            <person name="Kiss E."/>
            <person name="Kuo A."/>
            <person name="Drula E."/>
            <person name="Kohler A."/>
            <person name="Sanchez-Garcia M."/>
            <person name="Morin E."/>
            <person name="Andreopoulos B."/>
            <person name="Barry K.W."/>
            <person name="Bonito G."/>
            <person name="Buee M."/>
            <person name="Carver A."/>
            <person name="Chen C."/>
            <person name="Cichocki N."/>
            <person name="Clum A."/>
            <person name="Culley D."/>
            <person name="Crous P.W."/>
            <person name="Fauchery L."/>
            <person name="Girlanda M."/>
            <person name="Hayes R.D."/>
            <person name="Keri Z."/>
            <person name="LaButti K."/>
            <person name="Lipzen A."/>
            <person name="Lombard V."/>
            <person name="Magnuson J."/>
            <person name="Maillard F."/>
            <person name="Murat C."/>
            <person name="Nolan M."/>
            <person name="Ohm R.A."/>
            <person name="Pangilinan J."/>
            <person name="Pereira M.F."/>
            <person name="Perotto S."/>
            <person name="Peter M."/>
            <person name="Pfister S."/>
            <person name="Riley R."/>
            <person name="Sitrit Y."/>
            <person name="Stielow J.B."/>
            <person name="Szollosi G."/>
            <person name="Zifcakova L."/>
            <person name="Stursova M."/>
            <person name="Spatafora J.W."/>
            <person name="Tedersoo L."/>
            <person name="Vaario L.M."/>
            <person name="Yamada A."/>
            <person name="Yan M."/>
            <person name="Wang P."/>
            <person name="Xu J."/>
            <person name="Bruns T."/>
            <person name="Baldrian P."/>
            <person name="Vilgalys R."/>
            <person name="Dunand C."/>
            <person name="Henrissat B."/>
            <person name="Grigoriev I.V."/>
            <person name="Hibbett D."/>
            <person name="Nagy L.G."/>
            <person name="Martin F.M."/>
        </authorList>
    </citation>
    <scope>NUCLEOTIDE SEQUENCE</scope>
    <source>
        <strain evidence="2">UH-Tt-Lm1</strain>
    </source>
</reference>
<name>A0A9P6HEK6_9AGAM</name>
<evidence type="ECO:0000256" key="1">
    <source>
        <dbReference type="SAM" id="MobiDB-lite"/>
    </source>
</evidence>